<protein>
    <submittedName>
        <fullName evidence="1">Uncharacterized protein</fullName>
    </submittedName>
</protein>
<organism evidence="1 2">
    <name type="scientific">Hypoxylon rubiginosum</name>
    <dbReference type="NCBI Taxonomy" id="110542"/>
    <lineage>
        <taxon>Eukaryota</taxon>
        <taxon>Fungi</taxon>
        <taxon>Dikarya</taxon>
        <taxon>Ascomycota</taxon>
        <taxon>Pezizomycotina</taxon>
        <taxon>Sordariomycetes</taxon>
        <taxon>Xylariomycetidae</taxon>
        <taxon>Xylariales</taxon>
        <taxon>Hypoxylaceae</taxon>
        <taxon>Hypoxylon</taxon>
    </lineage>
</organism>
<gene>
    <name evidence="1" type="ORF">F4820DRAFT_444899</name>
</gene>
<dbReference type="Proteomes" id="UP001497700">
    <property type="component" value="Unassembled WGS sequence"/>
</dbReference>
<proteinExistence type="predicted"/>
<accession>A0ACB9ZAZ3</accession>
<dbReference type="EMBL" id="MU393436">
    <property type="protein sequence ID" value="KAI4868726.1"/>
    <property type="molecule type" value="Genomic_DNA"/>
</dbReference>
<keyword evidence="2" id="KW-1185">Reference proteome</keyword>
<comment type="caution">
    <text evidence="1">The sequence shown here is derived from an EMBL/GenBank/DDBJ whole genome shotgun (WGS) entry which is preliminary data.</text>
</comment>
<sequence length="209" mass="23073">MSNNGSSGNTSAVDTPEYAWIIERGTWLLELKAYIDERLQDPSDIFTRRELEEINQQGLQYYRTGVCIPDAALPQGADAASASSTAVITTATTTVVRIPTPSLAPQQADTGRDETLQRDGVETQAPQHAAGRNADDTDKEVHILDGDQVFSTDYWFLETNGTMNDGMTKLSSRQLRETKRIIAKGREEGVSLMAQVFTPDINVLHRWAV</sequence>
<evidence type="ECO:0000313" key="1">
    <source>
        <dbReference type="EMBL" id="KAI4868726.1"/>
    </source>
</evidence>
<reference evidence="1 2" key="1">
    <citation type="journal article" date="2022" name="New Phytol.">
        <title>Ecological generalism drives hyperdiversity of secondary metabolite gene clusters in xylarialean endophytes.</title>
        <authorList>
            <person name="Franco M.E.E."/>
            <person name="Wisecaver J.H."/>
            <person name="Arnold A.E."/>
            <person name="Ju Y.M."/>
            <person name="Slot J.C."/>
            <person name="Ahrendt S."/>
            <person name="Moore L.P."/>
            <person name="Eastman K.E."/>
            <person name="Scott K."/>
            <person name="Konkel Z."/>
            <person name="Mondo S.J."/>
            <person name="Kuo A."/>
            <person name="Hayes R.D."/>
            <person name="Haridas S."/>
            <person name="Andreopoulos B."/>
            <person name="Riley R."/>
            <person name="LaButti K."/>
            <person name="Pangilinan J."/>
            <person name="Lipzen A."/>
            <person name="Amirebrahimi M."/>
            <person name="Yan J."/>
            <person name="Adam C."/>
            <person name="Keymanesh K."/>
            <person name="Ng V."/>
            <person name="Louie K."/>
            <person name="Northen T."/>
            <person name="Drula E."/>
            <person name="Henrissat B."/>
            <person name="Hsieh H.M."/>
            <person name="Youens-Clark K."/>
            <person name="Lutzoni F."/>
            <person name="Miadlikowska J."/>
            <person name="Eastwood D.C."/>
            <person name="Hamelin R.C."/>
            <person name="Grigoriev I.V."/>
            <person name="U'Ren J.M."/>
        </authorList>
    </citation>
    <scope>NUCLEOTIDE SEQUENCE [LARGE SCALE GENOMIC DNA]</scope>
    <source>
        <strain evidence="1 2">CBS 119005</strain>
    </source>
</reference>
<name>A0ACB9ZAZ3_9PEZI</name>
<evidence type="ECO:0000313" key="2">
    <source>
        <dbReference type="Proteomes" id="UP001497700"/>
    </source>
</evidence>